<evidence type="ECO:0008006" key="3">
    <source>
        <dbReference type="Google" id="ProtNLM"/>
    </source>
</evidence>
<gene>
    <name evidence="1" type="ORF">MTR67_019170</name>
</gene>
<proteinExistence type="predicted"/>
<dbReference type="PANTHER" id="PTHR11439">
    <property type="entry name" value="GAG-POL-RELATED RETROTRANSPOSON"/>
    <property type="match status" value="1"/>
</dbReference>
<organism evidence="1 2">
    <name type="scientific">Solanum verrucosum</name>
    <dbReference type="NCBI Taxonomy" id="315347"/>
    <lineage>
        <taxon>Eukaryota</taxon>
        <taxon>Viridiplantae</taxon>
        <taxon>Streptophyta</taxon>
        <taxon>Embryophyta</taxon>
        <taxon>Tracheophyta</taxon>
        <taxon>Spermatophyta</taxon>
        <taxon>Magnoliopsida</taxon>
        <taxon>eudicotyledons</taxon>
        <taxon>Gunneridae</taxon>
        <taxon>Pentapetalae</taxon>
        <taxon>asterids</taxon>
        <taxon>lamiids</taxon>
        <taxon>Solanales</taxon>
        <taxon>Solanaceae</taxon>
        <taxon>Solanoideae</taxon>
        <taxon>Solaneae</taxon>
        <taxon>Solanum</taxon>
    </lineage>
</organism>
<evidence type="ECO:0000313" key="2">
    <source>
        <dbReference type="Proteomes" id="UP001234989"/>
    </source>
</evidence>
<dbReference type="AlphaFoldDB" id="A0AAF0QRA9"/>
<name>A0AAF0QRA9_SOLVR</name>
<keyword evidence="2" id="KW-1185">Reference proteome</keyword>
<evidence type="ECO:0000313" key="1">
    <source>
        <dbReference type="EMBL" id="WMV25785.1"/>
    </source>
</evidence>
<dbReference type="PANTHER" id="PTHR11439:SF441">
    <property type="entry name" value="REVERSE TRANSCRIPTASE TY1_COPIA-TYPE DOMAIN-CONTAINING PROTEIN"/>
    <property type="match status" value="1"/>
</dbReference>
<protein>
    <recommendedName>
        <fullName evidence="3">Copia protein</fullName>
    </recommendedName>
</protein>
<dbReference type="CDD" id="cd09272">
    <property type="entry name" value="RNase_HI_RT_Ty1"/>
    <property type="match status" value="1"/>
</dbReference>
<dbReference type="EMBL" id="CP133615">
    <property type="protein sequence ID" value="WMV25785.1"/>
    <property type="molecule type" value="Genomic_DNA"/>
</dbReference>
<accession>A0AAF0QRA9</accession>
<sequence length="122" mass="13679">MSAKKGAKLQVFYDADWGSCVNSRRSITGYLVQYGTSPISWKSKKQVTISRSSVEAEYRAMASSNAKVVWLTGLFKELGVELVTPVPLFTDSKSALQIAANPVFHERTKYLEIVCHFTREKI</sequence>
<reference evidence="1" key="1">
    <citation type="submission" date="2023-08" db="EMBL/GenBank/DDBJ databases">
        <title>A de novo genome assembly of Solanum verrucosum Schlechtendal, a Mexican diploid species geographically isolated from the other diploid A-genome species in potato relatives.</title>
        <authorList>
            <person name="Hosaka K."/>
        </authorList>
    </citation>
    <scope>NUCLEOTIDE SEQUENCE</scope>
    <source>
        <tissue evidence="1">Young leaves</tissue>
    </source>
</reference>
<dbReference type="Proteomes" id="UP001234989">
    <property type="component" value="Chromosome 4"/>
</dbReference>